<evidence type="ECO:0000313" key="7">
    <source>
        <dbReference type="Proteomes" id="UP000825935"/>
    </source>
</evidence>
<gene>
    <name evidence="6" type="ORF">KP509_01G032900</name>
</gene>
<dbReference type="PROSITE" id="PS00092">
    <property type="entry name" value="N6_MTASE"/>
    <property type="match status" value="1"/>
</dbReference>
<sequence length="239" mass="27238">MGSEDSDDDTPRLSAHTLAALQDFLSARDPAAHLDDGDEEINPAATEGLARGGETKGNEMTLDIVSEDWRLSQFWYDQPTARAVAQELFFLSKQFHSPIACISCPSLYVELKKNYAAEVFLFEYDPRFQRYGNDYTFYDYNFPEELPERHHHAFHVVVADPPYLSRECIEKTVQTMKLIAKDDDTCFLLLTGAVQQDYAKDLLGACPCVFKPTHQNKLGNEFLLYTSYDPLDRLGGWMK</sequence>
<comment type="function">
    <text evidence="5">S-adenosyl-L-methionine-dependent protein-lysine N-methyltransferase that methylates elongation factor 1-alpha.</text>
</comment>
<dbReference type="GO" id="GO:0005737">
    <property type="term" value="C:cytoplasm"/>
    <property type="evidence" value="ECO:0007669"/>
    <property type="project" value="UniProtKB-SubCell"/>
</dbReference>
<evidence type="ECO:0000256" key="4">
    <source>
        <dbReference type="ARBA" id="ARBA00022679"/>
    </source>
</evidence>
<evidence type="ECO:0000256" key="1">
    <source>
        <dbReference type="ARBA" id="ARBA00004496"/>
    </source>
</evidence>
<evidence type="ECO:0000256" key="5">
    <source>
        <dbReference type="HAMAP-Rule" id="MF_03187"/>
    </source>
</evidence>
<comment type="subcellular location">
    <subcellularLocation>
        <location evidence="1 5">Cytoplasm</location>
    </subcellularLocation>
</comment>
<dbReference type="GO" id="GO:0016279">
    <property type="term" value="F:protein-lysine N-methyltransferase activity"/>
    <property type="evidence" value="ECO:0007669"/>
    <property type="project" value="UniProtKB-UniRule"/>
</dbReference>
<proteinExistence type="inferred from homology"/>
<evidence type="ECO:0000313" key="6">
    <source>
        <dbReference type="EMBL" id="KAH7446015.1"/>
    </source>
</evidence>
<dbReference type="HAMAP" id="MF_03187">
    <property type="entry name" value="Methyltr_EFM5"/>
    <property type="match status" value="1"/>
</dbReference>
<dbReference type="GO" id="GO:0032259">
    <property type="term" value="P:methylation"/>
    <property type="evidence" value="ECO:0007669"/>
    <property type="project" value="UniProtKB-KW"/>
</dbReference>
<dbReference type="PANTHER" id="PTHR13200:SF0">
    <property type="entry name" value="EEF1A LYSINE METHYLTRANSFERASE 1"/>
    <property type="match status" value="1"/>
</dbReference>
<dbReference type="InterPro" id="IPR041370">
    <property type="entry name" value="Mlase_EEF1AKMT1/ZCCHC4"/>
</dbReference>
<dbReference type="PANTHER" id="PTHR13200">
    <property type="entry name" value="EEF1A LYSINE METHYLTRANSFERASE 1"/>
    <property type="match status" value="1"/>
</dbReference>
<keyword evidence="4 5" id="KW-0808">Transferase</keyword>
<comment type="caution">
    <text evidence="6">The sequence shown here is derived from an EMBL/GenBank/DDBJ whole genome shotgun (WGS) entry which is preliminary data.</text>
</comment>
<dbReference type="AlphaFoldDB" id="A0A8T2VKC2"/>
<dbReference type="InterPro" id="IPR019369">
    <property type="entry name" value="Efm5/EEF1AKMT1"/>
</dbReference>
<dbReference type="OMA" id="CNFRPEH"/>
<dbReference type="InterPro" id="IPR002052">
    <property type="entry name" value="DNA_methylase_N6_adenine_CS"/>
</dbReference>
<dbReference type="EC" id="2.1.1.-" evidence="5"/>
<organism evidence="6 7">
    <name type="scientific">Ceratopteris richardii</name>
    <name type="common">Triangle waterfern</name>
    <dbReference type="NCBI Taxonomy" id="49495"/>
    <lineage>
        <taxon>Eukaryota</taxon>
        <taxon>Viridiplantae</taxon>
        <taxon>Streptophyta</taxon>
        <taxon>Embryophyta</taxon>
        <taxon>Tracheophyta</taxon>
        <taxon>Polypodiopsida</taxon>
        <taxon>Polypodiidae</taxon>
        <taxon>Polypodiales</taxon>
        <taxon>Pteridineae</taxon>
        <taxon>Pteridaceae</taxon>
        <taxon>Parkerioideae</taxon>
        <taxon>Ceratopteris</taxon>
    </lineage>
</organism>
<keyword evidence="7" id="KW-1185">Reference proteome</keyword>
<comment type="similarity">
    <text evidence="5">Belongs to the class I-like SAM-binding methyltransferase superfamily. EFM5 family.</text>
</comment>
<dbReference type="Pfam" id="PF10237">
    <property type="entry name" value="N6-adenineMlase"/>
    <property type="match status" value="1"/>
</dbReference>
<dbReference type="EMBL" id="CM035406">
    <property type="protein sequence ID" value="KAH7446015.1"/>
    <property type="molecule type" value="Genomic_DNA"/>
</dbReference>
<evidence type="ECO:0000256" key="3">
    <source>
        <dbReference type="ARBA" id="ARBA00022603"/>
    </source>
</evidence>
<reference evidence="6" key="1">
    <citation type="submission" date="2021-08" db="EMBL/GenBank/DDBJ databases">
        <title>WGS assembly of Ceratopteris richardii.</title>
        <authorList>
            <person name="Marchant D.B."/>
            <person name="Chen G."/>
            <person name="Jenkins J."/>
            <person name="Shu S."/>
            <person name="Leebens-Mack J."/>
            <person name="Grimwood J."/>
            <person name="Schmutz J."/>
            <person name="Soltis P."/>
            <person name="Soltis D."/>
            <person name="Chen Z.-H."/>
        </authorList>
    </citation>
    <scope>NUCLEOTIDE SEQUENCE</scope>
    <source>
        <strain evidence="6">Whitten #5841</strain>
        <tissue evidence="6">Leaf</tissue>
    </source>
</reference>
<protein>
    <recommendedName>
        <fullName evidence="5">Protein-lysine N-methyltransferase KP509_01G032900</fullName>
        <ecNumber evidence="5">2.1.1.-</ecNumber>
    </recommendedName>
</protein>
<dbReference type="Proteomes" id="UP000825935">
    <property type="component" value="Chromosome 1"/>
</dbReference>
<keyword evidence="2 5" id="KW-0963">Cytoplasm</keyword>
<accession>A0A8T2VKC2</accession>
<keyword evidence="3 5" id="KW-0489">Methyltransferase</keyword>
<name>A0A8T2VKC2_CERRI</name>
<dbReference type="GO" id="GO:0003676">
    <property type="term" value="F:nucleic acid binding"/>
    <property type="evidence" value="ECO:0007669"/>
    <property type="project" value="InterPro"/>
</dbReference>
<dbReference type="OrthoDB" id="206354at2759"/>
<evidence type="ECO:0000256" key="2">
    <source>
        <dbReference type="ARBA" id="ARBA00022490"/>
    </source>
</evidence>